<accession>A0AAW0K2P8</accession>
<evidence type="ECO:0000256" key="3">
    <source>
        <dbReference type="ARBA" id="ARBA00012483"/>
    </source>
</evidence>
<evidence type="ECO:0000256" key="12">
    <source>
        <dbReference type="SAM" id="MobiDB-lite"/>
    </source>
</evidence>
<dbReference type="InterPro" id="IPR017907">
    <property type="entry name" value="Znf_RING_CS"/>
</dbReference>
<feature type="region of interest" description="Disordered" evidence="12">
    <location>
        <begin position="156"/>
        <end position="297"/>
    </location>
</feature>
<gene>
    <name evidence="14" type="primary">CBLL1</name>
    <name evidence="14" type="ORF">CFP56_025819</name>
</gene>
<sequence>MLQIRLSKAPAAEGVGGTKPLPVDTVTVACPDHLVLAELPVAKGIGAATSASLVKTVGRRSRRPLGERVHFCVRCDFPVAIYGRLSPCEHAFCLDCARSDSICYLCDERIQKIQTIKMMEGIFICAAPHCLKSFLKRSEFESHINESHADLLQPNAEKEDGNESESQSVKQSGASESTARAPPRPVFSPGSNSQIHDREDKTRRQQPREPPPSRPNVQPKQPQSFGQVQNHPSELQPDNNRPQGFDRLGPQNRFHQQGFDTQGGPQQESGQFPDKQQGILSENQFPEYPPMHSIQTPNFAVPVNTNPMLNPPPPFGYPPFQTEGGQPFYGAPYEVTRQDSASEVGAEQGSLLGFPPVQVGGVNFSGTYAQPWNGGYVGAPFEHPHGGHGMLDGFANASDSHGKAAFHQGDYGRNSGGLLLNPPPLANKGVEQAQSGNAMDPRDGKGILAPQPMTLPPPPPPPPPPHQSQLKRKFYPESSRDGQGYGWQHENRDSFGSGQD</sequence>
<dbReference type="EMBL" id="PKMF04000411">
    <property type="protein sequence ID" value="KAK7833157.1"/>
    <property type="molecule type" value="Genomic_DNA"/>
</dbReference>
<dbReference type="GO" id="GO:0005634">
    <property type="term" value="C:nucleus"/>
    <property type="evidence" value="ECO:0007669"/>
    <property type="project" value="UniProtKB-SubCell"/>
</dbReference>
<comment type="similarity">
    <text evidence="10">Belongs to the Hakai family.</text>
</comment>
<dbReference type="GO" id="GO:0016567">
    <property type="term" value="P:protein ubiquitination"/>
    <property type="evidence" value="ECO:0007669"/>
    <property type="project" value="InterPro"/>
</dbReference>
<comment type="caution">
    <text evidence="14">The sequence shown here is derived from an EMBL/GenBank/DDBJ whole genome shotgun (WGS) entry which is preliminary data.</text>
</comment>
<evidence type="ECO:0000256" key="5">
    <source>
        <dbReference type="ARBA" id="ARBA00022723"/>
    </source>
</evidence>
<comment type="catalytic activity">
    <reaction evidence="1">
        <text>S-ubiquitinyl-[E2 ubiquitin-conjugating enzyme]-L-cysteine + [acceptor protein]-L-lysine = [E2 ubiquitin-conjugating enzyme]-L-cysteine + N(6)-ubiquitinyl-[acceptor protein]-L-lysine.</text>
        <dbReference type="EC" id="2.3.2.27"/>
    </reaction>
</comment>
<feature type="domain" description="C2H2-type" evidence="13">
    <location>
        <begin position="123"/>
        <end position="149"/>
    </location>
</feature>
<dbReference type="PANTHER" id="PTHR13480:SF0">
    <property type="entry name" value="E3 UBIQUITIN-PROTEIN LIGASE HAKAI"/>
    <property type="match status" value="1"/>
</dbReference>
<evidence type="ECO:0000256" key="11">
    <source>
        <dbReference type="PROSITE-ProRule" id="PRU00042"/>
    </source>
</evidence>
<dbReference type="GO" id="GO:0008270">
    <property type="term" value="F:zinc ion binding"/>
    <property type="evidence" value="ECO:0007669"/>
    <property type="project" value="UniProtKB-KW"/>
</dbReference>
<dbReference type="InterPro" id="IPR040383">
    <property type="entry name" value="HAKAI/CBLL2"/>
</dbReference>
<feature type="compositionally biased region" description="Polar residues" evidence="12">
    <location>
        <begin position="220"/>
        <end position="242"/>
    </location>
</feature>
<evidence type="ECO:0000256" key="10">
    <source>
        <dbReference type="ARBA" id="ARBA00038499"/>
    </source>
</evidence>
<keyword evidence="8" id="KW-0862">Zinc</keyword>
<feature type="compositionally biased region" description="Basic and acidic residues" evidence="12">
    <location>
        <begin position="195"/>
        <end position="207"/>
    </location>
</feature>
<keyword evidence="7" id="KW-0833">Ubl conjugation pathway</keyword>
<dbReference type="GO" id="GO:0061630">
    <property type="term" value="F:ubiquitin protein ligase activity"/>
    <property type="evidence" value="ECO:0007669"/>
    <property type="project" value="UniProtKB-EC"/>
</dbReference>
<evidence type="ECO:0000256" key="4">
    <source>
        <dbReference type="ARBA" id="ARBA00022679"/>
    </source>
</evidence>
<keyword evidence="4" id="KW-0808">Transferase</keyword>
<keyword evidence="15" id="KW-1185">Reference proteome</keyword>
<dbReference type="PANTHER" id="PTHR13480">
    <property type="entry name" value="E3 UBIQUITIN-PROTEIN LIGASE HAKAI-RELATED"/>
    <property type="match status" value="1"/>
</dbReference>
<dbReference type="PROSITE" id="PS50157">
    <property type="entry name" value="ZINC_FINGER_C2H2_2"/>
    <property type="match status" value="1"/>
</dbReference>
<evidence type="ECO:0000313" key="14">
    <source>
        <dbReference type="EMBL" id="KAK7833157.1"/>
    </source>
</evidence>
<evidence type="ECO:0000256" key="6">
    <source>
        <dbReference type="ARBA" id="ARBA00022771"/>
    </source>
</evidence>
<proteinExistence type="inferred from homology"/>
<dbReference type="InterPro" id="IPR013083">
    <property type="entry name" value="Znf_RING/FYVE/PHD"/>
</dbReference>
<evidence type="ECO:0000256" key="8">
    <source>
        <dbReference type="ARBA" id="ARBA00022833"/>
    </source>
</evidence>
<reference evidence="14 15" key="1">
    <citation type="journal article" date="2018" name="Sci. Data">
        <title>The draft genome sequence of cork oak.</title>
        <authorList>
            <person name="Ramos A.M."/>
            <person name="Usie A."/>
            <person name="Barbosa P."/>
            <person name="Barros P.M."/>
            <person name="Capote T."/>
            <person name="Chaves I."/>
            <person name="Simoes F."/>
            <person name="Abreu I."/>
            <person name="Carrasquinho I."/>
            <person name="Faro C."/>
            <person name="Guimaraes J.B."/>
            <person name="Mendonca D."/>
            <person name="Nobrega F."/>
            <person name="Rodrigues L."/>
            <person name="Saibo N.J.M."/>
            <person name="Varela M.C."/>
            <person name="Egas C."/>
            <person name="Matos J."/>
            <person name="Miguel C.M."/>
            <person name="Oliveira M.M."/>
            <person name="Ricardo C.P."/>
            <person name="Goncalves S."/>
        </authorList>
    </citation>
    <scope>NUCLEOTIDE SEQUENCE [LARGE SCALE GENOMIC DNA]</scope>
    <source>
        <strain evidence="15">cv. HL8</strain>
    </source>
</reference>
<keyword evidence="5" id="KW-0479">Metal-binding</keyword>
<evidence type="ECO:0000256" key="2">
    <source>
        <dbReference type="ARBA" id="ARBA00004123"/>
    </source>
</evidence>
<dbReference type="CDD" id="cd16508">
    <property type="entry name" value="RING-HC_HAKAI-like"/>
    <property type="match status" value="1"/>
</dbReference>
<evidence type="ECO:0000256" key="1">
    <source>
        <dbReference type="ARBA" id="ARBA00000900"/>
    </source>
</evidence>
<evidence type="ECO:0000256" key="9">
    <source>
        <dbReference type="ARBA" id="ARBA00023242"/>
    </source>
</evidence>
<evidence type="ECO:0000313" key="15">
    <source>
        <dbReference type="Proteomes" id="UP000237347"/>
    </source>
</evidence>
<keyword evidence="9" id="KW-0539">Nucleus</keyword>
<dbReference type="GO" id="GO:0030155">
    <property type="term" value="P:regulation of cell adhesion"/>
    <property type="evidence" value="ECO:0007669"/>
    <property type="project" value="TreeGrafter"/>
</dbReference>
<feature type="region of interest" description="Disordered" evidence="12">
    <location>
        <begin position="400"/>
        <end position="500"/>
    </location>
</feature>
<dbReference type="FunFam" id="3.30.40.10:FF:000280">
    <property type="entry name" value="E3 ubiquitin-protein ligase Hakai"/>
    <property type="match status" value="1"/>
</dbReference>
<dbReference type="PROSITE" id="PS00518">
    <property type="entry name" value="ZF_RING_1"/>
    <property type="match status" value="1"/>
</dbReference>
<name>A0AAW0K2P8_QUESU</name>
<evidence type="ECO:0000259" key="13">
    <source>
        <dbReference type="PROSITE" id="PS50157"/>
    </source>
</evidence>
<comment type="subcellular location">
    <subcellularLocation>
        <location evidence="2">Nucleus</location>
    </subcellularLocation>
</comment>
<feature type="compositionally biased region" description="Pro residues" evidence="12">
    <location>
        <begin position="453"/>
        <end position="466"/>
    </location>
</feature>
<organism evidence="14 15">
    <name type="scientific">Quercus suber</name>
    <name type="common">Cork oak</name>
    <dbReference type="NCBI Taxonomy" id="58331"/>
    <lineage>
        <taxon>Eukaryota</taxon>
        <taxon>Viridiplantae</taxon>
        <taxon>Streptophyta</taxon>
        <taxon>Embryophyta</taxon>
        <taxon>Tracheophyta</taxon>
        <taxon>Spermatophyta</taxon>
        <taxon>Magnoliopsida</taxon>
        <taxon>eudicotyledons</taxon>
        <taxon>Gunneridae</taxon>
        <taxon>Pentapetalae</taxon>
        <taxon>rosids</taxon>
        <taxon>fabids</taxon>
        <taxon>Fagales</taxon>
        <taxon>Fagaceae</taxon>
        <taxon>Quercus</taxon>
    </lineage>
</organism>
<dbReference type="Gene3D" id="3.30.40.10">
    <property type="entry name" value="Zinc/RING finger domain, C3HC4 (zinc finger)"/>
    <property type="match status" value="1"/>
</dbReference>
<dbReference type="InterPro" id="IPR040380">
    <property type="entry name" value="HAKAI-like_RING-HC"/>
</dbReference>
<dbReference type="EC" id="2.3.2.27" evidence="3"/>
<dbReference type="InterPro" id="IPR013087">
    <property type="entry name" value="Znf_C2H2_type"/>
</dbReference>
<dbReference type="AlphaFoldDB" id="A0AAW0K2P8"/>
<keyword evidence="6 11" id="KW-0863">Zinc-finger</keyword>
<dbReference type="PROSITE" id="PS00028">
    <property type="entry name" value="ZINC_FINGER_C2H2_1"/>
    <property type="match status" value="1"/>
</dbReference>
<evidence type="ECO:0000256" key="7">
    <source>
        <dbReference type="ARBA" id="ARBA00022786"/>
    </source>
</evidence>
<dbReference type="Proteomes" id="UP000237347">
    <property type="component" value="Unassembled WGS sequence"/>
</dbReference>
<protein>
    <recommendedName>
        <fullName evidence="3">RING-type E3 ubiquitin transferase</fullName>
        <ecNumber evidence="3">2.3.2.27</ecNumber>
    </recommendedName>
</protein>
<feature type="compositionally biased region" description="Polar residues" evidence="12">
    <location>
        <begin position="164"/>
        <end position="178"/>
    </location>
</feature>
<feature type="compositionally biased region" description="Polar residues" evidence="12">
    <location>
        <begin position="253"/>
        <end position="270"/>
    </location>
</feature>